<dbReference type="Proteomes" id="UP001595932">
    <property type="component" value="Unassembled WGS sequence"/>
</dbReference>
<feature type="domain" description="Enoyl reductase (ER)" evidence="1">
    <location>
        <begin position="10"/>
        <end position="320"/>
    </location>
</feature>
<dbReference type="InterPro" id="IPR013154">
    <property type="entry name" value="ADH-like_N"/>
</dbReference>
<comment type="caution">
    <text evidence="2">The sequence shown here is derived from an EMBL/GenBank/DDBJ whole genome shotgun (WGS) entry which is preliminary data.</text>
</comment>
<dbReference type="InterPro" id="IPR036291">
    <property type="entry name" value="NAD(P)-bd_dom_sf"/>
</dbReference>
<dbReference type="InterPro" id="IPR020843">
    <property type="entry name" value="ER"/>
</dbReference>
<dbReference type="SUPFAM" id="SSF50129">
    <property type="entry name" value="GroES-like"/>
    <property type="match status" value="1"/>
</dbReference>
<name>A0ABV9MEG0_9BACL</name>
<dbReference type="InterPro" id="IPR011032">
    <property type="entry name" value="GroES-like_sf"/>
</dbReference>
<dbReference type="RefSeq" id="WP_377279932.1">
    <property type="nucleotide sequence ID" value="NZ_JBHSGL010000015.1"/>
</dbReference>
<reference evidence="3" key="1">
    <citation type="journal article" date="2019" name="Int. J. Syst. Evol. Microbiol.">
        <title>The Global Catalogue of Microorganisms (GCM) 10K type strain sequencing project: providing services to taxonomists for standard genome sequencing and annotation.</title>
        <authorList>
            <consortium name="The Broad Institute Genomics Platform"/>
            <consortium name="The Broad Institute Genome Sequencing Center for Infectious Disease"/>
            <person name="Wu L."/>
            <person name="Ma J."/>
        </authorList>
    </citation>
    <scope>NUCLEOTIDE SEQUENCE [LARGE SCALE GENOMIC DNA]</scope>
    <source>
        <strain evidence="3">CGMCC 1.12151</strain>
    </source>
</reference>
<protein>
    <submittedName>
        <fullName evidence="2">NAD(P)-dependent alcohol dehydrogenase</fullName>
    </submittedName>
</protein>
<evidence type="ECO:0000313" key="2">
    <source>
        <dbReference type="EMBL" id="MFC4714207.1"/>
    </source>
</evidence>
<dbReference type="CDD" id="cd08267">
    <property type="entry name" value="MDR1"/>
    <property type="match status" value="1"/>
</dbReference>
<evidence type="ECO:0000259" key="1">
    <source>
        <dbReference type="SMART" id="SM00829"/>
    </source>
</evidence>
<dbReference type="Gene3D" id="3.90.180.10">
    <property type="entry name" value="Medium-chain alcohol dehydrogenases, catalytic domain"/>
    <property type="match status" value="1"/>
</dbReference>
<dbReference type="SMART" id="SM00829">
    <property type="entry name" value="PKS_ER"/>
    <property type="match status" value="1"/>
</dbReference>
<dbReference type="SUPFAM" id="SSF51735">
    <property type="entry name" value="NAD(P)-binding Rossmann-fold domains"/>
    <property type="match status" value="1"/>
</dbReference>
<proteinExistence type="predicted"/>
<evidence type="ECO:0000313" key="3">
    <source>
        <dbReference type="Proteomes" id="UP001595932"/>
    </source>
</evidence>
<keyword evidence="3" id="KW-1185">Reference proteome</keyword>
<organism evidence="2 3">
    <name type="scientific">Planococcus dechangensis</name>
    <dbReference type="NCBI Taxonomy" id="1176255"/>
    <lineage>
        <taxon>Bacteria</taxon>
        <taxon>Bacillati</taxon>
        <taxon>Bacillota</taxon>
        <taxon>Bacilli</taxon>
        <taxon>Bacillales</taxon>
        <taxon>Caryophanaceae</taxon>
        <taxon>Planococcus</taxon>
    </lineage>
</organism>
<sequence length="323" mass="35313">MKAMVCTRYGPPEVLELQELEKPVPKADEIRIKVRASTASAGDCEMRSFSFPLFLWIPLRLFFGVRKPRMNVLGQEFAGEVESVGEKQTLFQKGDRVFGSTELKLGANADYICLPSSYAIVRMPEGLSFEGAATIPTGGMNALFFLRKAKIQAGQKMLIIGAGGSIGTMAVQLAKLSGAKVTAVDSKEKLDMLLSIGADKVMDYQQEDFTANDETYDVIFDIVGKGSFSKTIKSLKPKGIYLVGNPGMGDIFRRLVPGMKGRRKIIVAAADYKAEDLRCLSELLATGKIKAVIDQTFPLEELRQAHHYVESGAKKGNVVISNE</sequence>
<dbReference type="InterPro" id="IPR052585">
    <property type="entry name" value="Lipid_raft_assoc_Zn_ADH"/>
</dbReference>
<dbReference type="PANTHER" id="PTHR43482">
    <property type="entry name" value="PROTEIN AST1-RELATED"/>
    <property type="match status" value="1"/>
</dbReference>
<dbReference type="EMBL" id="JBHSGL010000015">
    <property type="protein sequence ID" value="MFC4714207.1"/>
    <property type="molecule type" value="Genomic_DNA"/>
</dbReference>
<accession>A0ABV9MEG0</accession>
<dbReference type="PANTHER" id="PTHR43482:SF1">
    <property type="entry name" value="PROTEIN AST1-RELATED"/>
    <property type="match status" value="1"/>
</dbReference>
<dbReference type="Pfam" id="PF08240">
    <property type="entry name" value="ADH_N"/>
    <property type="match status" value="1"/>
</dbReference>
<gene>
    <name evidence="2" type="ORF">ACFO5U_15260</name>
</gene>
<dbReference type="Pfam" id="PF13602">
    <property type="entry name" value="ADH_zinc_N_2"/>
    <property type="match status" value="1"/>
</dbReference>
<dbReference type="Gene3D" id="3.40.50.720">
    <property type="entry name" value="NAD(P)-binding Rossmann-like Domain"/>
    <property type="match status" value="1"/>
</dbReference>